<dbReference type="SFLD" id="SFLDG01102">
    <property type="entry name" value="Uncharacterised_Radical_SAM_Su"/>
    <property type="match status" value="1"/>
</dbReference>
<dbReference type="InterPro" id="IPR023874">
    <property type="entry name" value="DNA_rSAM_put"/>
</dbReference>
<evidence type="ECO:0000313" key="6">
    <source>
        <dbReference type="Proteomes" id="UP000196053"/>
    </source>
</evidence>
<dbReference type="Proteomes" id="UP000196053">
    <property type="component" value="Chromosome I"/>
</dbReference>
<dbReference type="EMBL" id="LN879430">
    <property type="protein sequence ID" value="CUH93354.1"/>
    <property type="molecule type" value="Genomic_DNA"/>
</dbReference>
<dbReference type="Gene3D" id="3.20.20.70">
    <property type="entry name" value="Aldolase class I"/>
    <property type="match status" value="1"/>
</dbReference>
<dbReference type="Pfam" id="PF13353">
    <property type="entry name" value="Fer4_12"/>
    <property type="match status" value="1"/>
</dbReference>
<organism evidence="5 6">
    <name type="scientific">Herbinix luporum</name>
    <dbReference type="NCBI Taxonomy" id="1679721"/>
    <lineage>
        <taxon>Bacteria</taxon>
        <taxon>Bacillati</taxon>
        <taxon>Bacillota</taxon>
        <taxon>Clostridia</taxon>
        <taxon>Lachnospirales</taxon>
        <taxon>Lachnospiraceae</taxon>
        <taxon>Herbinix</taxon>
    </lineage>
</organism>
<dbReference type="RefSeq" id="WP_058258608.1">
    <property type="nucleotide sequence ID" value="NZ_LN879430.1"/>
</dbReference>
<dbReference type="GO" id="GO:0003824">
    <property type="term" value="F:catalytic activity"/>
    <property type="evidence" value="ECO:0007669"/>
    <property type="project" value="InterPro"/>
</dbReference>
<dbReference type="InterPro" id="IPR013785">
    <property type="entry name" value="Aldolase_TIM"/>
</dbReference>
<proteinExistence type="predicted"/>
<protein>
    <recommendedName>
        <fullName evidence="7">DNA modification/repair radical SAM protein</fullName>
    </recommendedName>
</protein>
<dbReference type="OrthoDB" id="9801154at2"/>
<evidence type="ECO:0000313" key="5">
    <source>
        <dbReference type="EMBL" id="CUH93354.1"/>
    </source>
</evidence>
<name>A0A0K8J7C4_9FIRM</name>
<evidence type="ECO:0008006" key="7">
    <source>
        <dbReference type="Google" id="ProtNLM"/>
    </source>
</evidence>
<keyword evidence="6" id="KW-1185">Reference proteome</keyword>
<dbReference type="InterPro" id="IPR010994">
    <property type="entry name" value="RuvA_2-like"/>
</dbReference>
<accession>A0A0K8J7C4</accession>
<evidence type="ECO:0000256" key="3">
    <source>
        <dbReference type="ARBA" id="ARBA00023004"/>
    </source>
</evidence>
<dbReference type="SUPFAM" id="SSF102114">
    <property type="entry name" value="Radical SAM enzymes"/>
    <property type="match status" value="1"/>
</dbReference>
<dbReference type="KEGG" id="hsd:SD1D_1810"/>
<reference evidence="6" key="1">
    <citation type="submission" date="2015-09" db="EMBL/GenBank/DDBJ databases">
        <authorList>
            <person name="Wibberg D."/>
        </authorList>
    </citation>
    <scope>NUCLEOTIDE SEQUENCE [LARGE SCALE GENOMIC DNA]</scope>
    <source>
        <strain evidence="6">SD1D</strain>
    </source>
</reference>
<dbReference type="CDD" id="cd01335">
    <property type="entry name" value="Radical_SAM"/>
    <property type="match status" value="1"/>
</dbReference>
<dbReference type="Gene3D" id="1.10.150.320">
    <property type="entry name" value="Photosystem II 12 kDa extrinsic protein"/>
    <property type="match status" value="1"/>
</dbReference>
<evidence type="ECO:0000256" key="2">
    <source>
        <dbReference type="ARBA" id="ARBA00022723"/>
    </source>
</evidence>
<sequence length="498" mass="57159">MVIHEGMSIQRKLEILSDAAKYDVACTSSGVDRKGNKSGIGNSLACGICHTFSADGRCISLLKILFTNECIFDCKYCINRSSNDIVRTSFTPEELCQLTMEFYRRNYIEGLFLSSGIKISPNHTMELMFDTLRKLREDYHFNGYIHCKAIPGADPALIEALGWYADRMSVNLELPTASSLKQLAPHKNRKNILKPIRQIQLRRESNIEYLGLYDKGKSRNYELSYKDKTDKSEGLITDNINNKLLAYNGNNNNDENEFKEILKPANEIIPSSRFLRAGKRYVPAGQSTQMIIGATEDSDYHIMSVSEALYNNFDLKRVFYSAFVNVNQDSTLPSTQTGPPLLREHRLYQADWLLRFYGFKTRELLDEKKPNFNILLDPKCDWALKNLDKFPVEINKADYYTLLRVPGIGVKSARRIIAARKNAVLDFKDLKKLGIVLKRAVYFITCKGKMMYPIKIDEDFITRELLSTKDRLPFGIDKDITYRQLSLFDDMKYNLSQG</sequence>
<dbReference type="InterPro" id="IPR058240">
    <property type="entry name" value="rSAM_sf"/>
</dbReference>
<dbReference type="Pfam" id="PF12836">
    <property type="entry name" value="HHH_3"/>
    <property type="match status" value="1"/>
</dbReference>
<dbReference type="InterPro" id="IPR051675">
    <property type="entry name" value="Endo/Exo/Phosphatase_dom_1"/>
</dbReference>
<dbReference type="NCBIfam" id="TIGR03916">
    <property type="entry name" value="rSAM_link_UDG"/>
    <property type="match status" value="1"/>
</dbReference>
<dbReference type="InterPro" id="IPR007197">
    <property type="entry name" value="rSAM"/>
</dbReference>
<keyword evidence="4" id="KW-0411">Iron-sulfur</keyword>
<dbReference type="SFLD" id="SFLDS00029">
    <property type="entry name" value="Radical_SAM"/>
    <property type="match status" value="1"/>
</dbReference>
<evidence type="ECO:0000256" key="1">
    <source>
        <dbReference type="ARBA" id="ARBA00022691"/>
    </source>
</evidence>
<dbReference type="PANTHER" id="PTHR21180:SF9">
    <property type="entry name" value="TYPE II SECRETION SYSTEM PROTEIN K"/>
    <property type="match status" value="1"/>
</dbReference>
<dbReference type="PANTHER" id="PTHR21180">
    <property type="entry name" value="ENDONUCLEASE/EXONUCLEASE/PHOSPHATASE FAMILY DOMAIN-CONTAINING PROTEIN 1"/>
    <property type="match status" value="1"/>
</dbReference>
<gene>
    <name evidence="5" type="ORF">SD1D_1810</name>
</gene>
<dbReference type="GO" id="GO:0046872">
    <property type="term" value="F:metal ion binding"/>
    <property type="evidence" value="ECO:0007669"/>
    <property type="project" value="UniProtKB-KW"/>
</dbReference>
<dbReference type="GO" id="GO:0051536">
    <property type="term" value="F:iron-sulfur cluster binding"/>
    <property type="evidence" value="ECO:0007669"/>
    <property type="project" value="UniProtKB-KW"/>
</dbReference>
<keyword evidence="3" id="KW-0408">Iron</keyword>
<keyword evidence="2" id="KW-0479">Metal-binding</keyword>
<keyword evidence="1" id="KW-0949">S-adenosyl-L-methionine</keyword>
<evidence type="ECO:0000256" key="4">
    <source>
        <dbReference type="ARBA" id="ARBA00023014"/>
    </source>
</evidence>
<dbReference type="AlphaFoldDB" id="A0A0K8J7C4"/>
<dbReference type="SUPFAM" id="SSF47781">
    <property type="entry name" value="RuvA domain 2-like"/>
    <property type="match status" value="1"/>
</dbReference>